<sequence>MRKRDQFVFEYIAIPVAPKPA</sequence>
<reference evidence="1 2" key="1">
    <citation type="submission" date="2006-01" db="EMBL/GenBank/DDBJ databases">
        <authorList>
            <person name="Hagstrom A."/>
            <person name="Ferriera S."/>
            <person name="Johnson J."/>
            <person name="Kravitz S."/>
            <person name="Halpern A."/>
            <person name="Remington K."/>
            <person name="Beeson K."/>
            <person name="Tran B."/>
            <person name="Rogers Y.-H."/>
            <person name="Friedman R."/>
            <person name="Venter J.C."/>
        </authorList>
    </citation>
    <scope>NUCLEOTIDE SEQUENCE [LARGE SCALE GENOMIC DNA]</scope>
    <source>
        <strain evidence="1 2">SKA53</strain>
    </source>
</reference>
<evidence type="ECO:0000313" key="1">
    <source>
        <dbReference type="EMBL" id="EAQ05999.1"/>
    </source>
</evidence>
<dbReference type="AlphaFoldDB" id="A3V6Y3"/>
<organism evidence="1 2">
    <name type="scientific">Yoonia vestfoldensis SKA53</name>
    <dbReference type="NCBI Taxonomy" id="314232"/>
    <lineage>
        <taxon>Bacteria</taxon>
        <taxon>Pseudomonadati</taxon>
        <taxon>Pseudomonadota</taxon>
        <taxon>Alphaproteobacteria</taxon>
        <taxon>Rhodobacterales</taxon>
        <taxon>Paracoccaceae</taxon>
        <taxon>Yoonia</taxon>
    </lineage>
</organism>
<dbReference type="Proteomes" id="UP000004507">
    <property type="component" value="Unassembled WGS sequence"/>
</dbReference>
<evidence type="ECO:0000313" key="2">
    <source>
        <dbReference type="Proteomes" id="UP000004507"/>
    </source>
</evidence>
<dbReference type="STRING" id="314232.SKA53_07836"/>
<comment type="caution">
    <text evidence="1">The sequence shown here is derived from an EMBL/GenBank/DDBJ whole genome shotgun (WGS) entry which is preliminary data.</text>
</comment>
<dbReference type="EMBL" id="AAMS01000006">
    <property type="protein sequence ID" value="EAQ05999.1"/>
    <property type="molecule type" value="Genomic_DNA"/>
</dbReference>
<protein>
    <submittedName>
        <fullName evidence="1">Uncharacterized protein</fullName>
    </submittedName>
</protein>
<dbReference type="HOGENOM" id="CLU_3426582_0_0_5"/>
<gene>
    <name evidence="1" type="ORF">SKA53_07836</name>
</gene>
<name>A3V6Y3_9RHOB</name>
<proteinExistence type="predicted"/>
<keyword evidence="2" id="KW-1185">Reference proteome</keyword>
<accession>A3V6Y3</accession>